<proteinExistence type="predicted"/>
<protein>
    <recommendedName>
        <fullName evidence="3">Sugar lactone lactonase YvrE</fullName>
    </recommendedName>
</protein>
<evidence type="ECO:0000313" key="2">
    <source>
        <dbReference type="Proteomes" id="UP000237381"/>
    </source>
</evidence>
<dbReference type="Gene3D" id="2.120.10.30">
    <property type="entry name" value="TolB, C-terminal domain"/>
    <property type="match status" value="1"/>
</dbReference>
<dbReference type="SUPFAM" id="SSF63829">
    <property type="entry name" value="Calcium-dependent phosphotriesterase"/>
    <property type="match status" value="1"/>
</dbReference>
<dbReference type="OrthoDB" id="8897756at2"/>
<dbReference type="Proteomes" id="UP000237381">
    <property type="component" value="Unassembled WGS sequence"/>
</dbReference>
<reference evidence="1 2" key="1">
    <citation type="submission" date="2018-01" db="EMBL/GenBank/DDBJ databases">
        <title>Genomic Encyclopedia of Type Strains, Phase III (KMG-III): the genomes of soil and plant-associated and newly described type strains.</title>
        <authorList>
            <person name="Whitman W."/>
        </authorList>
    </citation>
    <scope>NUCLEOTIDE SEQUENCE [LARGE SCALE GENOMIC DNA]</scope>
    <source>
        <strain evidence="1 2">JCM 18070</strain>
    </source>
</reference>
<dbReference type="InterPro" id="IPR011042">
    <property type="entry name" value="6-blade_b-propeller_TolB-like"/>
</dbReference>
<name>A0A2S4M244_9BURK</name>
<keyword evidence="2" id="KW-1185">Reference proteome</keyword>
<organism evidence="1 2">
    <name type="scientific">Paraburkholderia eburnea</name>
    <dbReference type="NCBI Taxonomy" id="1189126"/>
    <lineage>
        <taxon>Bacteria</taxon>
        <taxon>Pseudomonadati</taxon>
        <taxon>Pseudomonadota</taxon>
        <taxon>Betaproteobacteria</taxon>
        <taxon>Burkholderiales</taxon>
        <taxon>Burkholderiaceae</taxon>
        <taxon>Paraburkholderia</taxon>
    </lineage>
</organism>
<dbReference type="RefSeq" id="WP_103706265.1">
    <property type="nucleotide sequence ID" value="NZ_PQGA01000013.1"/>
</dbReference>
<gene>
    <name evidence="1" type="ORF">B0G62_11357</name>
</gene>
<accession>A0A2S4M244</accession>
<sequence>MPLTAPLSGLLPFSLPARLFLVAALSIVIAGCQAMPSAAPAHIDVHAQPNGIAVRPNDGAIFITDDRANAILWSRDHATFAPYASVPVVPGQPNSLGQVAVVPSGALLVARFGFGDRGALFISMSPGDAQPLTGLAPERRRLGLASIGPGRVLSSWFVKAASEPLIGGVSLVSYDSATHAASERDLIAGLTKPVGIAVSGDALLVADQDRNTILSFGLADSLAARTPVAASSGTVFARVEHPDLLAVDQTGTLYTKCGAAGFCRIATDGTVTPVADGFQNARGVAVDDVHHALYIVDRARPSSATGSAIRVLPLPDTIAPPR</sequence>
<evidence type="ECO:0008006" key="3">
    <source>
        <dbReference type="Google" id="ProtNLM"/>
    </source>
</evidence>
<dbReference type="EMBL" id="PQGA01000013">
    <property type="protein sequence ID" value="POR48772.1"/>
    <property type="molecule type" value="Genomic_DNA"/>
</dbReference>
<dbReference type="AlphaFoldDB" id="A0A2S4M244"/>
<evidence type="ECO:0000313" key="1">
    <source>
        <dbReference type="EMBL" id="POR48772.1"/>
    </source>
</evidence>
<comment type="caution">
    <text evidence="1">The sequence shown here is derived from an EMBL/GenBank/DDBJ whole genome shotgun (WGS) entry which is preliminary data.</text>
</comment>